<reference evidence="3" key="1">
    <citation type="submission" date="2017-02" db="UniProtKB">
        <authorList>
            <consortium name="WormBaseParasite"/>
        </authorList>
    </citation>
    <scope>IDENTIFICATION</scope>
</reference>
<feature type="compositionally biased region" description="Basic and acidic residues" evidence="1">
    <location>
        <begin position="256"/>
        <end position="265"/>
    </location>
</feature>
<feature type="compositionally biased region" description="Basic residues" evidence="1">
    <location>
        <begin position="216"/>
        <end position="233"/>
    </location>
</feature>
<proteinExistence type="predicted"/>
<feature type="region of interest" description="Disordered" evidence="1">
    <location>
        <begin position="45"/>
        <end position="71"/>
    </location>
</feature>
<name>A0A0M3HT29_ASCLU</name>
<evidence type="ECO:0000313" key="2">
    <source>
        <dbReference type="Proteomes" id="UP000036681"/>
    </source>
</evidence>
<dbReference type="AlphaFoldDB" id="A0A0M3HT29"/>
<dbReference type="Proteomes" id="UP000036681">
    <property type="component" value="Unplaced"/>
</dbReference>
<keyword evidence="2" id="KW-1185">Reference proteome</keyword>
<feature type="compositionally biased region" description="Basic and acidic residues" evidence="1">
    <location>
        <begin position="234"/>
        <end position="248"/>
    </location>
</feature>
<protein>
    <submittedName>
        <fullName evidence="3">HUN domain-containing protein</fullName>
    </submittedName>
</protein>
<feature type="compositionally biased region" description="Pro residues" evidence="1">
    <location>
        <begin position="107"/>
        <end position="119"/>
    </location>
</feature>
<sequence>LQAQIVLQLFPSSTISDYRSKFCAFQLHKIDCRKANFQHVRADKVEIDKSQGPDEKNTPTLGSSEKKPESLAAVAVGATKPTICPPEVARPLPASPTLSQQARVFTPPSPMFKSPPPRHPLNVPIKESTPLKYPAAAKAKIVEPPAAIKNVPSAAAKSSNINKPSSNSIAAPGDTDAKAVGEAKKQGEEQVKHKNNNMKLKDTPLQGQEKQPLRKGSSRKSSKSKQYKNPKKKVTNEIKGKDETKTDTTDEPQFLSEKKQAKEISFKSSKANQAQPQFISGRKMDDGHKVKEELFKSCKMGKGAFKTGKTNKEKANQDDDDDYDEGDDTLQGIKSLKQDLDIPSTVD</sequence>
<dbReference type="WBParaSite" id="ALUE_0000573901-mRNA-1">
    <property type="protein sequence ID" value="ALUE_0000573901-mRNA-1"/>
    <property type="gene ID" value="ALUE_0000573901"/>
</dbReference>
<accession>A0A0M3HT29</accession>
<feature type="region of interest" description="Disordered" evidence="1">
    <location>
        <begin position="104"/>
        <end position="126"/>
    </location>
</feature>
<organism evidence="2 3">
    <name type="scientific">Ascaris lumbricoides</name>
    <name type="common">Giant roundworm</name>
    <dbReference type="NCBI Taxonomy" id="6252"/>
    <lineage>
        <taxon>Eukaryota</taxon>
        <taxon>Metazoa</taxon>
        <taxon>Ecdysozoa</taxon>
        <taxon>Nematoda</taxon>
        <taxon>Chromadorea</taxon>
        <taxon>Rhabditida</taxon>
        <taxon>Spirurina</taxon>
        <taxon>Ascaridomorpha</taxon>
        <taxon>Ascaridoidea</taxon>
        <taxon>Ascarididae</taxon>
        <taxon>Ascaris</taxon>
    </lineage>
</organism>
<feature type="region of interest" description="Disordered" evidence="1">
    <location>
        <begin position="151"/>
        <end position="286"/>
    </location>
</feature>
<feature type="region of interest" description="Disordered" evidence="1">
    <location>
        <begin position="301"/>
        <end position="347"/>
    </location>
</feature>
<feature type="compositionally biased region" description="Acidic residues" evidence="1">
    <location>
        <begin position="318"/>
        <end position="328"/>
    </location>
</feature>
<evidence type="ECO:0000313" key="3">
    <source>
        <dbReference type="WBParaSite" id="ALUE_0000573901-mRNA-1"/>
    </source>
</evidence>
<evidence type="ECO:0000256" key="1">
    <source>
        <dbReference type="SAM" id="MobiDB-lite"/>
    </source>
</evidence>
<feature type="compositionally biased region" description="Polar residues" evidence="1">
    <location>
        <begin position="266"/>
        <end position="278"/>
    </location>
</feature>
<feature type="compositionally biased region" description="Low complexity" evidence="1">
    <location>
        <begin position="152"/>
        <end position="171"/>
    </location>
</feature>
<feature type="compositionally biased region" description="Basic and acidic residues" evidence="1">
    <location>
        <begin position="175"/>
        <end position="192"/>
    </location>
</feature>
<feature type="compositionally biased region" description="Basic and acidic residues" evidence="1">
    <location>
        <begin position="45"/>
        <end position="57"/>
    </location>
</feature>